<dbReference type="Pfam" id="PF07883">
    <property type="entry name" value="Cupin_2"/>
    <property type="match status" value="1"/>
</dbReference>
<evidence type="ECO:0000313" key="4">
    <source>
        <dbReference type="EMBL" id="HGU59782.1"/>
    </source>
</evidence>
<organism evidence="4">
    <name type="scientific">Geoglobus ahangari</name>
    <dbReference type="NCBI Taxonomy" id="113653"/>
    <lineage>
        <taxon>Archaea</taxon>
        <taxon>Methanobacteriati</taxon>
        <taxon>Methanobacteriota</taxon>
        <taxon>Archaeoglobi</taxon>
        <taxon>Archaeoglobales</taxon>
        <taxon>Archaeoglobaceae</taxon>
        <taxon>Geoglobus</taxon>
    </lineage>
</organism>
<accession>A0A7C4WKX6</accession>
<evidence type="ECO:0000259" key="2">
    <source>
        <dbReference type="Pfam" id="PF07883"/>
    </source>
</evidence>
<proteinExistence type="predicted"/>
<dbReference type="InterPro" id="IPR013096">
    <property type="entry name" value="Cupin_2"/>
</dbReference>
<sequence length="110" mass="11991">MNAIVSKKNEGEIIQKDGVKYTVKAKTDKLLVILAELDVGAETAVHKHAGEEFRFVLEGKIECDVGGTVYRLEAGESIVHPSDVSHKIKNIGDEKAVYITVGTPPTFIIQ</sequence>
<dbReference type="CDD" id="cd02209">
    <property type="entry name" value="cupin_XRE_C"/>
    <property type="match status" value="1"/>
</dbReference>
<feature type="domain" description="Cupin type-2" evidence="2">
    <location>
        <begin position="34"/>
        <end position="101"/>
    </location>
</feature>
<keyword evidence="1" id="KW-0479">Metal-binding</keyword>
<gene>
    <name evidence="5" type="ORF">ENL48_05215</name>
    <name evidence="4" type="ORF">ENT89_06510</name>
    <name evidence="3" type="ORF">ENX77_00970</name>
</gene>
<dbReference type="AlphaFoldDB" id="A0A7C4WKX6"/>
<comment type="caution">
    <text evidence="4">The sequence shown here is derived from an EMBL/GenBank/DDBJ whole genome shotgun (WGS) entry which is preliminary data.</text>
</comment>
<evidence type="ECO:0000313" key="5">
    <source>
        <dbReference type="EMBL" id="HHF48548.1"/>
    </source>
</evidence>
<dbReference type="EMBL" id="DTPI01000006">
    <property type="protein sequence ID" value="HGE65698.1"/>
    <property type="molecule type" value="Genomic_DNA"/>
</dbReference>
<protein>
    <submittedName>
        <fullName evidence="4">Cupin domain-containing protein</fullName>
    </submittedName>
</protein>
<dbReference type="Gene3D" id="2.60.120.10">
    <property type="entry name" value="Jelly Rolls"/>
    <property type="match status" value="1"/>
</dbReference>
<reference evidence="4" key="1">
    <citation type="journal article" date="2020" name="mSystems">
        <title>Genome- and Community-Level Interaction Insights into Carbon Utilization and Element Cycling Functions of Hydrothermarchaeota in Hydrothermal Sediment.</title>
        <authorList>
            <person name="Zhou Z."/>
            <person name="Liu Y."/>
            <person name="Xu W."/>
            <person name="Pan J."/>
            <person name="Luo Z.H."/>
            <person name="Li M."/>
        </authorList>
    </citation>
    <scope>NUCLEOTIDE SEQUENCE [LARGE SCALE GENOMIC DNA]</scope>
    <source>
        <strain evidence="5">SpSt-10</strain>
        <strain evidence="4">SpSt-62</strain>
        <strain evidence="3">SpSt-97</strain>
    </source>
</reference>
<evidence type="ECO:0000256" key="1">
    <source>
        <dbReference type="ARBA" id="ARBA00022723"/>
    </source>
</evidence>
<dbReference type="InterPro" id="IPR051610">
    <property type="entry name" value="GPI/OXD"/>
</dbReference>
<dbReference type="GO" id="GO:0046872">
    <property type="term" value="F:metal ion binding"/>
    <property type="evidence" value="ECO:0007669"/>
    <property type="project" value="UniProtKB-KW"/>
</dbReference>
<dbReference type="EMBL" id="DTAK01000047">
    <property type="protein sequence ID" value="HGU59782.1"/>
    <property type="molecule type" value="Genomic_DNA"/>
</dbReference>
<dbReference type="PANTHER" id="PTHR35848">
    <property type="entry name" value="OXALATE-BINDING PROTEIN"/>
    <property type="match status" value="1"/>
</dbReference>
<dbReference type="InterPro" id="IPR014710">
    <property type="entry name" value="RmlC-like_jellyroll"/>
</dbReference>
<dbReference type="EMBL" id="DRUC01000075">
    <property type="protein sequence ID" value="HHF48548.1"/>
    <property type="molecule type" value="Genomic_DNA"/>
</dbReference>
<dbReference type="InterPro" id="IPR011051">
    <property type="entry name" value="RmlC_Cupin_sf"/>
</dbReference>
<evidence type="ECO:0000313" key="3">
    <source>
        <dbReference type="EMBL" id="HGE65698.1"/>
    </source>
</evidence>
<name>A0A7C4WKX6_9EURY</name>
<dbReference type="SUPFAM" id="SSF51182">
    <property type="entry name" value="RmlC-like cupins"/>
    <property type="match status" value="1"/>
</dbReference>